<dbReference type="CDD" id="cd01545">
    <property type="entry name" value="PBP1_SalR"/>
    <property type="match status" value="1"/>
</dbReference>
<protein>
    <submittedName>
        <fullName evidence="6">LacI family DNA-binding transcriptional regulator</fullName>
    </submittedName>
</protein>
<name>A0ABS2D4U9_9SPHN</name>
<dbReference type="SUPFAM" id="SSF47413">
    <property type="entry name" value="lambda repressor-like DNA-binding domains"/>
    <property type="match status" value="1"/>
</dbReference>
<dbReference type="Pfam" id="PF13377">
    <property type="entry name" value="Peripla_BP_3"/>
    <property type="match status" value="1"/>
</dbReference>
<keyword evidence="1" id="KW-0805">Transcription regulation</keyword>
<sequence length="359" mass="38522">MAPHLNRRSTLRDVASHADVSIKTASRVFNNAPHVSEPVRQRVRAAAEALNYHPNLFAQALVRRRSHLIGLVYENPSPSFVVELQMGVLDRLRNERYRLVVLPITSVAKRAAEVVSLLRSAALDGVVLAPPASDDPTLLGDLAKAGIACARIGSTTASDVGPETLMNDQEAAFRLASYLIELGHRDVAVIRGDPTHRSSEARMRGYSDAFATVGTTIRADRIRDGLYTRESGEAAAGDLLGAGDLPTAIVAQNDDMAVGALTAARSRGLSVPGDLSIVGFDDSEVSRIAWPPITTIRQPVFEMAVTATDMVIAQLEGRDPVRRVEHPYSLLIRQSAAAPRLDDSAKAATRSSKAGGEVR</sequence>
<feature type="domain" description="HTH lacI-type" evidence="5">
    <location>
        <begin position="9"/>
        <end position="63"/>
    </location>
</feature>
<organism evidence="6 7">
    <name type="scientific">Sphingomonas longa</name>
    <dbReference type="NCBI Taxonomy" id="2778730"/>
    <lineage>
        <taxon>Bacteria</taxon>
        <taxon>Pseudomonadati</taxon>
        <taxon>Pseudomonadota</taxon>
        <taxon>Alphaproteobacteria</taxon>
        <taxon>Sphingomonadales</taxon>
        <taxon>Sphingomonadaceae</taxon>
        <taxon>Sphingomonas</taxon>
    </lineage>
</organism>
<dbReference type="Proteomes" id="UP000763641">
    <property type="component" value="Unassembled WGS sequence"/>
</dbReference>
<evidence type="ECO:0000259" key="5">
    <source>
        <dbReference type="PROSITE" id="PS50932"/>
    </source>
</evidence>
<evidence type="ECO:0000256" key="3">
    <source>
        <dbReference type="ARBA" id="ARBA00023163"/>
    </source>
</evidence>
<dbReference type="InterPro" id="IPR000843">
    <property type="entry name" value="HTH_LacI"/>
</dbReference>
<dbReference type="RefSeq" id="WP_204196512.1">
    <property type="nucleotide sequence ID" value="NZ_JAFEMC010000002.1"/>
</dbReference>
<dbReference type="PROSITE" id="PS50932">
    <property type="entry name" value="HTH_LACI_2"/>
    <property type="match status" value="1"/>
</dbReference>
<evidence type="ECO:0000313" key="7">
    <source>
        <dbReference type="Proteomes" id="UP000763641"/>
    </source>
</evidence>
<feature type="region of interest" description="Disordered" evidence="4">
    <location>
        <begin position="338"/>
        <end position="359"/>
    </location>
</feature>
<keyword evidence="2 6" id="KW-0238">DNA-binding</keyword>
<keyword evidence="7" id="KW-1185">Reference proteome</keyword>
<dbReference type="EMBL" id="JAFEMC010000002">
    <property type="protein sequence ID" value="MBM6575946.1"/>
    <property type="molecule type" value="Genomic_DNA"/>
</dbReference>
<dbReference type="Gene3D" id="3.40.50.2300">
    <property type="match status" value="2"/>
</dbReference>
<evidence type="ECO:0000256" key="2">
    <source>
        <dbReference type="ARBA" id="ARBA00023125"/>
    </source>
</evidence>
<dbReference type="PANTHER" id="PTHR30146:SF153">
    <property type="entry name" value="LACTOSE OPERON REPRESSOR"/>
    <property type="match status" value="1"/>
</dbReference>
<keyword evidence="3" id="KW-0804">Transcription</keyword>
<reference evidence="6 7" key="1">
    <citation type="submission" date="2020-12" db="EMBL/GenBank/DDBJ databases">
        <title>Sphingomonas sp.</title>
        <authorList>
            <person name="Kim M.K."/>
        </authorList>
    </citation>
    <scope>NUCLEOTIDE SEQUENCE [LARGE SCALE GENOMIC DNA]</scope>
    <source>
        <strain evidence="6 7">BT552</strain>
    </source>
</reference>
<proteinExistence type="predicted"/>
<dbReference type="CDD" id="cd01392">
    <property type="entry name" value="HTH_LacI"/>
    <property type="match status" value="1"/>
</dbReference>
<dbReference type="Gene3D" id="1.10.260.40">
    <property type="entry name" value="lambda repressor-like DNA-binding domains"/>
    <property type="match status" value="1"/>
</dbReference>
<dbReference type="GO" id="GO:0003677">
    <property type="term" value="F:DNA binding"/>
    <property type="evidence" value="ECO:0007669"/>
    <property type="project" value="UniProtKB-KW"/>
</dbReference>
<dbReference type="InterPro" id="IPR028082">
    <property type="entry name" value="Peripla_BP_I"/>
</dbReference>
<dbReference type="SMART" id="SM00354">
    <property type="entry name" value="HTH_LACI"/>
    <property type="match status" value="1"/>
</dbReference>
<dbReference type="InterPro" id="IPR010982">
    <property type="entry name" value="Lambda_DNA-bd_dom_sf"/>
</dbReference>
<dbReference type="InterPro" id="IPR046335">
    <property type="entry name" value="LacI/GalR-like_sensor"/>
</dbReference>
<evidence type="ECO:0000256" key="4">
    <source>
        <dbReference type="SAM" id="MobiDB-lite"/>
    </source>
</evidence>
<dbReference type="PANTHER" id="PTHR30146">
    <property type="entry name" value="LACI-RELATED TRANSCRIPTIONAL REPRESSOR"/>
    <property type="match status" value="1"/>
</dbReference>
<dbReference type="SUPFAM" id="SSF53822">
    <property type="entry name" value="Periplasmic binding protein-like I"/>
    <property type="match status" value="1"/>
</dbReference>
<evidence type="ECO:0000256" key="1">
    <source>
        <dbReference type="ARBA" id="ARBA00023015"/>
    </source>
</evidence>
<gene>
    <name evidence="6" type="ORF">ILT43_06145</name>
</gene>
<comment type="caution">
    <text evidence="6">The sequence shown here is derived from an EMBL/GenBank/DDBJ whole genome shotgun (WGS) entry which is preliminary data.</text>
</comment>
<accession>A0ABS2D4U9</accession>
<dbReference type="Pfam" id="PF00356">
    <property type="entry name" value="LacI"/>
    <property type="match status" value="1"/>
</dbReference>
<evidence type="ECO:0000313" key="6">
    <source>
        <dbReference type="EMBL" id="MBM6575946.1"/>
    </source>
</evidence>